<accession>A0A7J5ABZ7</accession>
<evidence type="ECO:0000256" key="1">
    <source>
        <dbReference type="ARBA" id="ARBA00022531"/>
    </source>
</evidence>
<dbReference type="OrthoDB" id="9764804at2"/>
<keyword evidence="3" id="KW-0604">Photosystem II</keyword>
<dbReference type="SUPFAM" id="SSF110296">
    <property type="entry name" value="Oligoxyloglucan reducing end-specific cellobiohydrolase"/>
    <property type="match status" value="1"/>
</dbReference>
<sequence length="429" mass="47703">MKKTLYLFLFCTISISAQLQWRPLTSIVSNGNNQRFDDVFFLNKDLGWALNGSNAGVYKTTDGGDTWKIQLSELTPALPGNYYFRNIEFLNENIGFLGTLNGVFFKTIDGGTNWTIITNFSTNPPAICGLDAVGLSTIYGCGAYFSPAYIIKSIDSGQTWQYIDMSTYANALVEILFQDENIGFASGKNDKGGMILKTIDGGITWEEVYNTSIPGEYVWKLELLPTNSDIVFGAVESVAPLKGKFVKSIDNGISWISKEMPYTSIQAVGFITENHGWMGGYTEAVTSMPFLETTDGGATWNEIGVGSNLNRIFIFSDQLAYASGTTIYKFSDTNLATPKFSESNRKPLIASVQPNPIKDKLNLSINFDKNDHIVIELYDESGRFIKMLQKEDVLKASAMTYTFDFPYPKGVYILNLHNDTGRQSIKFVK</sequence>
<dbReference type="InterPro" id="IPR036278">
    <property type="entry name" value="Sialidase_sf"/>
</dbReference>
<keyword evidence="8" id="KW-1185">Reference proteome</keyword>
<evidence type="ECO:0000259" key="6">
    <source>
        <dbReference type="Pfam" id="PF18962"/>
    </source>
</evidence>
<name>A0A7J5ABZ7_9FLAO</name>
<organism evidence="7 8">
    <name type="scientific">Flavobacterium luteum</name>
    <dbReference type="NCBI Taxonomy" id="2026654"/>
    <lineage>
        <taxon>Bacteria</taxon>
        <taxon>Pseudomonadati</taxon>
        <taxon>Bacteroidota</taxon>
        <taxon>Flavobacteriia</taxon>
        <taxon>Flavobacteriales</taxon>
        <taxon>Flavobacteriaceae</taxon>
        <taxon>Flavobacterium</taxon>
    </lineage>
</organism>
<keyword evidence="1" id="KW-0602">Photosynthesis</keyword>
<dbReference type="Pfam" id="PF14870">
    <property type="entry name" value="PSII_BNR"/>
    <property type="match status" value="1"/>
</dbReference>
<dbReference type="EMBL" id="WAEM01000006">
    <property type="protein sequence ID" value="KAB1155097.1"/>
    <property type="molecule type" value="Genomic_DNA"/>
</dbReference>
<dbReference type="GO" id="GO:0015979">
    <property type="term" value="P:photosynthesis"/>
    <property type="evidence" value="ECO:0007669"/>
    <property type="project" value="UniProtKB-KW"/>
</dbReference>
<dbReference type="SUPFAM" id="SSF50939">
    <property type="entry name" value="Sialidases"/>
    <property type="match status" value="1"/>
</dbReference>
<evidence type="ECO:0000313" key="7">
    <source>
        <dbReference type="EMBL" id="KAB1155097.1"/>
    </source>
</evidence>
<comment type="caution">
    <text evidence="7">The sequence shown here is derived from an EMBL/GenBank/DDBJ whole genome shotgun (WGS) entry which is preliminary data.</text>
</comment>
<protein>
    <submittedName>
        <fullName evidence="7">T9SS type A sorting domain-containing protein</fullName>
    </submittedName>
</protein>
<evidence type="ECO:0000313" key="8">
    <source>
        <dbReference type="Proteomes" id="UP000490922"/>
    </source>
</evidence>
<dbReference type="RefSeq" id="WP_151108079.1">
    <property type="nucleotide sequence ID" value="NZ_WAEM01000006.1"/>
</dbReference>
<dbReference type="InterPro" id="IPR015943">
    <property type="entry name" value="WD40/YVTN_repeat-like_dom_sf"/>
</dbReference>
<dbReference type="Gene3D" id="2.130.10.10">
    <property type="entry name" value="YVTN repeat-like/Quinoprotein amine dehydrogenase"/>
    <property type="match status" value="2"/>
</dbReference>
<dbReference type="InterPro" id="IPR028203">
    <property type="entry name" value="PSII_CF48-like_dom"/>
</dbReference>
<dbReference type="NCBIfam" id="TIGR04183">
    <property type="entry name" value="Por_Secre_tail"/>
    <property type="match status" value="1"/>
</dbReference>
<dbReference type="InterPro" id="IPR026444">
    <property type="entry name" value="Secre_tail"/>
</dbReference>
<evidence type="ECO:0000256" key="3">
    <source>
        <dbReference type="ARBA" id="ARBA00023276"/>
    </source>
</evidence>
<evidence type="ECO:0000259" key="5">
    <source>
        <dbReference type="Pfam" id="PF14870"/>
    </source>
</evidence>
<dbReference type="Proteomes" id="UP000490922">
    <property type="component" value="Unassembled WGS sequence"/>
</dbReference>
<dbReference type="PANTHER" id="PTHR47199">
    <property type="entry name" value="PHOTOSYSTEM II STABILITY/ASSEMBLY FACTOR HCF136, CHLOROPLASTIC"/>
    <property type="match status" value="1"/>
</dbReference>
<proteinExistence type="predicted"/>
<feature type="chain" id="PRO_5029807966" evidence="4">
    <location>
        <begin position="20"/>
        <end position="429"/>
    </location>
</feature>
<dbReference type="AlphaFoldDB" id="A0A7J5ABZ7"/>
<reference evidence="7 8" key="1">
    <citation type="submission" date="2019-09" db="EMBL/GenBank/DDBJ databases">
        <title>Flavobacterium sp. nov., isolated from glacier ice.</title>
        <authorList>
            <person name="Liu Q."/>
        </authorList>
    </citation>
    <scope>NUCLEOTIDE SEQUENCE [LARGE SCALE GENOMIC DNA]</scope>
    <source>
        <strain evidence="7 8">NBRC 112527</strain>
    </source>
</reference>
<evidence type="ECO:0000256" key="2">
    <source>
        <dbReference type="ARBA" id="ARBA00022729"/>
    </source>
</evidence>
<evidence type="ECO:0000256" key="4">
    <source>
        <dbReference type="SAM" id="SignalP"/>
    </source>
</evidence>
<dbReference type="Pfam" id="PF18962">
    <property type="entry name" value="Por_Secre_tail"/>
    <property type="match status" value="1"/>
</dbReference>
<feature type="signal peptide" evidence="4">
    <location>
        <begin position="1"/>
        <end position="19"/>
    </location>
</feature>
<feature type="domain" description="Secretion system C-terminal sorting" evidence="6">
    <location>
        <begin position="354"/>
        <end position="427"/>
    </location>
</feature>
<feature type="domain" description="Photosynthesis system II assembly factor Ycf48/Hcf136-like" evidence="5">
    <location>
        <begin position="33"/>
        <end position="118"/>
    </location>
</feature>
<dbReference type="GO" id="GO:0009523">
    <property type="term" value="C:photosystem II"/>
    <property type="evidence" value="ECO:0007669"/>
    <property type="project" value="UniProtKB-KW"/>
</dbReference>
<gene>
    <name evidence="7" type="ORF">F6464_11815</name>
</gene>
<dbReference type="PANTHER" id="PTHR47199:SF2">
    <property type="entry name" value="PHOTOSYSTEM II STABILITY_ASSEMBLY FACTOR HCF136, CHLOROPLASTIC"/>
    <property type="match status" value="1"/>
</dbReference>
<keyword evidence="2 4" id="KW-0732">Signal</keyword>